<comment type="caution">
    <text evidence="1">The sequence shown here is derived from an EMBL/GenBank/DDBJ whole genome shotgun (WGS) entry which is preliminary data.</text>
</comment>
<evidence type="ECO:0000313" key="2">
    <source>
        <dbReference type="Proteomes" id="UP000784294"/>
    </source>
</evidence>
<name>A0A448XDS9_9PLAT</name>
<accession>A0A448XDS9</accession>
<dbReference type="EMBL" id="CAAALY010247370">
    <property type="protein sequence ID" value="VEL34296.1"/>
    <property type="molecule type" value="Genomic_DNA"/>
</dbReference>
<dbReference type="AlphaFoldDB" id="A0A448XDS9"/>
<dbReference type="Proteomes" id="UP000784294">
    <property type="component" value="Unassembled WGS sequence"/>
</dbReference>
<protein>
    <submittedName>
        <fullName evidence="1">Uncharacterized protein</fullName>
    </submittedName>
</protein>
<organism evidence="1 2">
    <name type="scientific">Protopolystoma xenopodis</name>
    <dbReference type="NCBI Taxonomy" id="117903"/>
    <lineage>
        <taxon>Eukaryota</taxon>
        <taxon>Metazoa</taxon>
        <taxon>Spiralia</taxon>
        <taxon>Lophotrochozoa</taxon>
        <taxon>Platyhelminthes</taxon>
        <taxon>Monogenea</taxon>
        <taxon>Polyopisthocotylea</taxon>
        <taxon>Polystomatidea</taxon>
        <taxon>Polystomatidae</taxon>
        <taxon>Protopolystoma</taxon>
    </lineage>
</organism>
<evidence type="ECO:0000313" key="1">
    <source>
        <dbReference type="EMBL" id="VEL34296.1"/>
    </source>
</evidence>
<keyword evidence="2" id="KW-1185">Reference proteome</keyword>
<sequence>MLTPWIRPTSSLAYVLPYPDLYSVPFSTCAITPAGLDVDIEESVANRQHCADPFHSLMLFMNIVQKKKCLVLPFCLLYPY</sequence>
<proteinExistence type="predicted"/>
<reference evidence="1" key="1">
    <citation type="submission" date="2018-11" db="EMBL/GenBank/DDBJ databases">
        <authorList>
            <consortium name="Pathogen Informatics"/>
        </authorList>
    </citation>
    <scope>NUCLEOTIDE SEQUENCE</scope>
</reference>
<gene>
    <name evidence="1" type="ORF">PXEA_LOCUS27736</name>
</gene>